<name>A0A0U4P1Q9_9PSED</name>
<dbReference type="PANTHER" id="PTHR41521:SF4">
    <property type="entry name" value="BLR0684 PROTEIN"/>
    <property type="match status" value="1"/>
</dbReference>
<gene>
    <name evidence="2" type="ORF">APT59_11940</name>
    <name evidence="3" type="ORF">CE139_15655</name>
</gene>
<dbReference type="EMBL" id="CP013987">
    <property type="protein sequence ID" value="ALZ84865.1"/>
    <property type="molecule type" value="Genomic_DNA"/>
</dbReference>
<reference evidence="2 4" key="1">
    <citation type="submission" date="2016-01" db="EMBL/GenBank/DDBJ databases">
        <title>Annotation of Pseudomonas oryzihabitans USDA-ARS-USMARC-56511.</title>
        <authorList>
            <person name="Harhay G.P."/>
            <person name="Harhay D.M."/>
            <person name="Smith T.P.L."/>
            <person name="Bono J.L."/>
            <person name="Heaton M.P."/>
            <person name="Clawson M.L."/>
            <person name="Chitko-Mckown C.G."/>
            <person name="Capik S.F."/>
            <person name="DeDonder K.D."/>
            <person name="Apley M.D."/>
            <person name="Lubbers B.V."/>
            <person name="White B.J."/>
            <person name="Larson R.L."/>
        </authorList>
    </citation>
    <scope>NUCLEOTIDE SEQUENCE [LARGE SCALE GENOMIC DNA]</scope>
    <source>
        <strain evidence="2 4">USDA-ARS-USMARC-56511</strain>
    </source>
</reference>
<dbReference type="SUPFAM" id="SSF54909">
    <property type="entry name" value="Dimeric alpha+beta barrel"/>
    <property type="match status" value="1"/>
</dbReference>
<evidence type="ECO:0000313" key="3">
    <source>
        <dbReference type="EMBL" id="AXA67189.1"/>
    </source>
</evidence>
<dbReference type="Gene3D" id="3.30.70.100">
    <property type="match status" value="1"/>
</dbReference>
<dbReference type="STRING" id="47885.APT59_11940"/>
<evidence type="ECO:0000259" key="1">
    <source>
        <dbReference type="Pfam" id="PF07045"/>
    </source>
</evidence>
<protein>
    <submittedName>
        <fullName evidence="3">DUF1330 domain-containing protein</fullName>
    </submittedName>
</protein>
<evidence type="ECO:0000313" key="2">
    <source>
        <dbReference type="EMBL" id="ALZ84865.1"/>
    </source>
</evidence>
<dbReference type="OrthoDB" id="516779at2"/>
<dbReference type="RefSeq" id="WP_059315040.1">
    <property type="nucleotide sequence ID" value="NZ_CP013987.1"/>
</dbReference>
<dbReference type="InterPro" id="IPR011008">
    <property type="entry name" value="Dimeric_a/b-barrel"/>
</dbReference>
<dbReference type="EMBL" id="CP022198">
    <property type="protein sequence ID" value="AXA67189.1"/>
    <property type="molecule type" value="Genomic_DNA"/>
</dbReference>
<dbReference type="PANTHER" id="PTHR41521">
    <property type="match status" value="1"/>
</dbReference>
<accession>A0A0U4P1Q9</accession>
<dbReference type="Proteomes" id="UP000250579">
    <property type="component" value="Chromosome"/>
</dbReference>
<reference evidence="3 5" key="2">
    <citation type="submission" date="2017-06" db="EMBL/GenBank/DDBJ databases">
        <title>Evolution towards high GC content and high-temperature stress adaptation in endophytic Pseudomonas oryzihabitans impacted its plant-growth promoting traits.</title>
        <authorList>
            <person name="Nascimento F.X."/>
        </authorList>
    </citation>
    <scope>NUCLEOTIDE SEQUENCE [LARGE SCALE GENOMIC DNA]</scope>
    <source>
        <strain evidence="3 5">MS8</strain>
    </source>
</reference>
<dbReference type="Proteomes" id="UP000064137">
    <property type="component" value="Chromosome"/>
</dbReference>
<dbReference type="KEGG" id="por:APT59_11940"/>
<evidence type="ECO:0000313" key="5">
    <source>
        <dbReference type="Proteomes" id="UP000250579"/>
    </source>
</evidence>
<dbReference type="Pfam" id="PF07045">
    <property type="entry name" value="DUF1330"/>
    <property type="match status" value="1"/>
</dbReference>
<dbReference type="InterPro" id="IPR010753">
    <property type="entry name" value="DUF1330"/>
</dbReference>
<organism evidence="2 4">
    <name type="scientific">Pseudomonas oryzihabitans</name>
    <dbReference type="NCBI Taxonomy" id="47885"/>
    <lineage>
        <taxon>Bacteria</taxon>
        <taxon>Pseudomonadati</taxon>
        <taxon>Pseudomonadota</taxon>
        <taxon>Gammaproteobacteria</taxon>
        <taxon>Pseudomonadales</taxon>
        <taxon>Pseudomonadaceae</taxon>
        <taxon>Pseudomonas</taxon>
    </lineage>
</organism>
<sequence>MKGYWIAEVDVTDPEAYRGYTERAPAAFARYGGRFLARGGRAEQLEGEGWATRRVVIEFDSYEQALACYRSAEYQDACGHRQTAARAEIFIVEGL</sequence>
<proteinExistence type="predicted"/>
<dbReference type="AlphaFoldDB" id="A0A0U4P1Q9"/>
<feature type="domain" description="DUF1330" evidence="1">
    <location>
        <begin position="2"/>
        <end position="95"/>
    </location>
</feature>
<evidence type="ECO:0000313" key="4">
    <source>
        <dbReference type="Proteomes" id="UP000064137"/>
    </source>
</evidence>